<evidence type="ECO:0000256" key="1">
    <source>
        <dbReference type="SAM" id="Phobius"/>
    </source>
</evidence>
<feature type="transmembrane region" description="Helical" evidence="1">
    <location>
        <begin position="57"/>
        <end position="78"/>
    </location>
</feature>
<proteinExistence type="predicted"/>
<feature type="transmembrane region" description="Helical" evidence="1">
    <location>
        <begin position="276"/>
        <end position="301"/>
    </location>
</feature>
<dbReference type="EMBL" id="JBBHJZ010000002">
    <property type="protein sequence ID" value="MEJ5977679.1"/>
    <property type="molecule type" value="Genomic_DNA"/>
</dbReference>
<evidence type="ECO:0000313" key="3">
    <source>
        <dbReference type="Proteomes" id="UP001361239"/>
    </source>
</evidence>
<reference evidence="2 3" key="1">
    <citation type="submission" date="2024-03" db="EMBL/GenBank/DDBJ databases">
        <authorList>
            <person name="Jo J.-H."/>
        </authorList>
    </citation>
    <scope>NUCLEOTIDE SEQUENCE [LARGE SCALE GENOMIC DNA]</scope>
    <source>
        <strain evidence="2 3">PS1R-30</strain>
    </source>
</reference>
<comment type="caution">
    <text evidence="2">The sequence shown here is derived from an EMBL/GenBank/DDBJ whole genome shotgun (WGS) entry which is preliminary data.</text>
</comment>
<keyword evidence="3" id="KW-1185">Reference proteome</keyword>
<accession>A0ABU8RXD2</accession>
<dbReference type="RefSeq" id="WP_339587611.1">
    <property type="nucleotide sequence ID" value="NZ_JBBHJZ010000002.1"/>
</dbReference>
<sequence length="310" mass="33824">MYKDSFASGELTAGPDMKLHRADGIGNSRLAAWFSALVSLALLVAVAAQLRDMDLRHVVAMIPTSPLFWTVFAAWYLAGPVSEWIIYRRLWHIPVTGIGALMRKMVSNELLLGYLGEAQFYAWVRARQQLAAAPFGAIKDVTILSALTGNVTTLIMLAVAWPLVFSGKIGLGMQSTFVSLGVVLISSFVILLFRQKLFTLPGRELRFIAALHLARIATKTGLGALLWYLVLPQVAVSLWLVLSTLRLLVSRLPLVPNKEVVFAGISVVLLGHHEQVAALLAMMGGLVLASHLIVGASFASADLVESWRRR</sequence>
<organism evidence="2 3">
    <name type="scientific">Novosphingobium anseongense</name>
    <dbReference type="NCBI Taxonomy" id="3133436"/>
    <lineage>
        <taxon>Bacteria</taxon>
        <taxon>Pseudomonadati</taxon>
        <taxon>Pseudomonadota</taxon>
        <taxon>Alphaproteobacteria</taxon>
        <taxon>Sphingomonadales</taxon>
        <taxon>Sphingomonadaceae</taxon>
        <taxon>Novosphingobium</taxon>
    </lineage>
</organism>
<protein>
    <recommendedName>
        <fullName evidence="4">Flippase-like domain-containing protein</fullName>
    </recommendedName>
</protein>
<gene>
    <name evidence="2" type="ORF">WG901_13610</name>
</gene>
<keyword evidence="1" id="KW-0812">Transmembrane</keyword>
<feature type="transmembrane region" description="Helical" evidence="1">
    <location>
        <begin position="225"/>
        <end position="249"/>
    </location>
</feature>
<feature type="transmembrane region" description="Helical" evidence="1">
    <location>
        <begin position="143"/>
        <end position="165"/>
    </location>
</feature>
<feature type="transmembrane region" description="Helical" evidence="1">
    <location>
        <begin position="30"/>
        <end position="50"/>
    </location>
</feature>
<dbReference type="Proteomes" id="UP001361239">
    <property type="component" value="Unassembled WGS sequence"/>
</dbReference>
<keyword evidence="1" id="KW-1133">Transmembrane helix</keyword>
<keyword evidence="1" id="KW-0472">Membrane</keyword>
<evidence type="ECO:0008006" key="4">
    <source>
        <dbReference type="Google" id="ProtNLM"/>
    </source>
</evidence>
<evidence type="ECO:0000313" key="2">
    <source>
        <dbReference type="EMBL" id="MEJ5977679.1"/>
    </source>
</evidence>
<name>A0ABU8RXD2_9SPHN</name>
<feature type="transmembrane region" description="Helical" evidence="1">
    <location>
        <begin position="171"/>
        <end position="193"/>
    </location>
</feature>